<keyword evidence="1" id="KW-1133">Transmembrane helix</keyword>
<feature type="transmembrane region" description="Helical" evidence="1">
    <location>
        <begin position="60"/>
        <end position="80"/>
    </location>
</feature>
<accession>A0ABT0R1K3</accession>
<proteinExistence type="predicted"/>
<sequence length="232" mass="23848">MSADQQAPGPALAILRGAGRAVRLALVVGVVLSLVMLAICIPWVRENYEFPFEWGDVPRTMPIAVGVAVGALGFMLVPVWSSERKRRTRVQILAFELLAPLMVALMVTGAACWWSTIGPVHVSEPGIWPAAGPQRALDLGLMVAAVSAAALAAGVIIENISTVLQSVVGAVLGIGALAAGPLGLLWLLGAEVSPQLTVALAMAAGIAWVGLAAATLLRVPAEGTREGGGLRS</sequence>
<dbReference type="RefSeq" id="WP_249737216.1">
    <property type="nucleotide sequence ID" value="NZ_JAKNCJ010000002.1"/>
</dbReference>
<evidence type="ECO:0000313" key="2">
    <source>
        <dbReference type="EMBL" id="MCL6423124.1"/>
    </source>
</evidence>
<feature type="transmembrane region" description="Helical" evidence="1">
    <location>
        <begin position="196"/>
        <end position="217"/>
    </location>
</feature>
<keyword evidence="1" id="KW-0472">Membrane</keyword>
<evidence type="ECO:0008006" key="4">
    <source>
        <dbReference type="Google" id="ProtNLM"/>
    </source>
</evidence>
<evidence type="ECO:0000313" key="3">
    <source>
        <dbReference type="Proteomes" id="UP001203761"/>
    </source>
</evidence>
<keyword evidence="1" id="KW-0812">Transmembrane</keyword>
<organism evidence="2 3">
    <name type="scientific">Brachybacterium equifaecis</name>
    <dbReference type="NCBI Taxonomy" id="2910770"/>
    <lineage>
        <taxon>Bacteria</taxon>
        <taxon>Bacillati</taxon>
        <taxon>Actinomycetota</taxon>
        <taxon>Actinomycetes</taxon>
        <taxon>Micrococcales</taxon>
        <taxon>Dermabacteraceae</taxon>
        <taxon>Brachybacterium</taxon>
    </lineage>
</organism>
<protein>
    <recommendedName>
        <fullName evidence="4">ABC transporter permease</fullName>
    </recommendedName>
</protein>
<dbReference type="EMBL" id="JAKNCJ010000002">
    <property type="protein sequence ID" value="MCL6423124.1"/>
    <property type="molecule type" value="Genomic_DNA"/>
</dbReference>
<name>A0ABT0R1K3_9MICO</name>
<feature type="transmembrane region" description="Helical" evidence="1">
    <location>
        <begin position="169"/>
        <end position="190"/>
    </location>
</feature>
<feature type="transmembrane region" description="Helical" evidence="1">
    <location>
        <begin position="136"/>
        <end position="157"/>
    </location>
</feature>
<dbReference type="Proteomes" id="UP001203761">
    <property type="component" value="Unassembled WGS sequence"/>
</dbReference>
<feature type="transmembrane region" description="Helical" evidence="1">
    <location>
        <begin position="92"/>
        <end position="116"/>
    </location>
</feature>
<gene>
    <name evidence="2" type="ORF">Bequi_06950</name>
</gene>
<evidence type="ECO:0000256" key="1">
    <source>
        <dbReference type="SAM" id="Phobius"/>
    </source>
</evidence>
<keyword evidence="3" id="KW-1185">Reference proteome</keyword>
<comment type="caution">
    <text evidence="2">The sequence shown here is derived from an EMBL/GenBank/DDBJ whole genome shotgun (WGS) entry which is preliminary data.</text>
</comment>
<reference evidence="2" key="1">
    <citation type="submission" date="2022-02" db="EMBL/GenBank/DDBJ databases">
        <authorList>
            <person name="Lee M."/>
            <person name="Kim S.-J."/>
            <person name="Jung M.-Y."/>
        </authorList>
    </citation>
    <scope>NUCLEOTIDE SEQUENCE</scope>
    <source>
        <strain evidence="2">JHP9</strain>
    </source>
</reference>
<feature type="transmembrane region" description="Helical" evidence="1">
    <location>
        <begin position="21"/>
        <end position="44"/>
    </location>
</feature>